<dbReference type="InterPro" id="IPR004680">
    <property type="entry name" value="Cit_transptr-like_dom"/>
</dbReference>
<feature type="transmembrane region" description="Helical" evidence="8">
    <location>
        <begin position="180"/>
        <end position="198"/>
    </location>
</feature>
<feature type="transmembrane region" description="Helical" evidence="8">
    <location>
        <begin position="347"/>
        <end position="366"/>
    </location>
</feature>
<feature type="transmembrane region" description="Helical" evidence="8">
    <location>
        <begin position="249"/>
        <end position="270"/>
    </location>
</feature>
<dbReference type="RefSeq" id="WP_098923477.1">
    <property type="nucleotide sequence ID" value="NZ_CP023819.1"/>
</dbReference>
<evidence type="ECO:0000256" key="1">
    <source>
        <dbReference type="ARBA" id="ARBA00004651"/>
    </source>
</evidence>
<keyword evidence="7 8" id="KW-0472">Membrane</keyword>
<evidence type="ECO:0000256" key="7">
    <source>
        <dbReference type="ARBA" id="ARBA00023136"/>
    </source>
</evidence>
<dbReference type="InterPro" id="IPR000802">
    <property type="entry name" value="Arsenical_pump_ArsB"/>
</dbReference>
<organism evidence="10 11">
    <name type="scientific">Faecalibacterium prausnitzii</name>
    <dbReference type="NCBI Taxonomy" id="853"/>
    <lineage>
        <taxon>Bacteria</taxon>
        <taxon>Bacillati</taxon>
        <taxon>Bacillota</taxon>
        <taxon>Clostridia</taxon>
        <taxon>Eubacteriales</taxon>
        <taxon>Oscillospiraceae</taxon>
        <taxon>Faecalibacterium</taxon>
    </lineage>
</organism>
<feature type="transmembrane region" description="Helical" evidence="8">
    <location>
        <begin position="325"/>
        <end position="342"/>
    </location>
</feature>
<dbReference type="PANTHER" id="PTHR43568">
    <property type="entry name" value="P PROTEIN"/>
    <property type="match status" value="1"/>
</dbReference>
<dbReference type="PANTHER" id="PTHR43568:SF1">
    <property type="entry name" value="P PROTEIN"/>
    <property type="match status" value="1"/>
</dbReference>
<evidence type="ECO:0000256" key="4">
    <source>
        <dbReference type="ARBA" id="ARBA00022475"/>
    </source>
</evidence>
<comment type="subcellular location">
    <subcellularLocation>
        <location evidence="1">Cell membrane</location>
        <topology evidence="1">Multi-pass membrane protein</topology>
    </subcellularLocation>
</comment>
<reference evidence="10 11" key="1">
    <citation type="submission" date="2017-10" db="EMBL/GenBank/DDBJ databases">
        <title>Complete Genome Sequence of Faecalibacterium prausnitzii isolated from the gut of healthy adult Indian.</title>
        <authorList>
            <person name="Bag S."/>
            <person name="Ghosh T.S."/>
            <person name="Das B."/>
        </authorList>
    </citation>
    <scope>NUCLEOTIDE SEQUENCE [LARGE SCALE GENOMIC DNA]</scope>
    <source>
        <strain evidence="10 11">Indica</strain>
    </source>
</reference>
<accession>A0A291T9Y7</accession>
<gene>
    <name evidence="10" type="ORF">CRH10_06330</name>
</gene>
<feature type="transmembrane region" description="Helical" evidence="8">
    <location>
        <begin position="290"/>
        <end position="313"/>
    </location>
</feature>
<feature type="transmembrane region" description="Helical" evidence="8">
    <location>
        <begin position="372"/>
        <end position="402"/>
    </location>
</feature>
<feature type="transmembrane region" description="Helical" evidence="8">
    <location>
        <begin position="29"/>
        <end position="46"/>
    </location>
</feature>
<dbReference type="InterPro" id="IPR051475">
    <property type="entry name" value="Diverse_Ion_Transporter"/>
</dbReference>
<keyword evidence="3" id="KW-0813">Transport</keyword>
<dbReference type="Pfam" id="PF03600">
    <property type="entry name" value="CitMHS"/>
    <property type="match status" value="1"/>
</dbReference>
<feature type="transmembrane region" description="Helical" evidence="8">
    <location>
        <begin position="92"/>
        <end position="125"/>
    </location>
</feature>
<feature type="transmembrane region" description="Helical" evidence="8">
    <location>
        <begin position="219"/>
        <end position="237"/>
    </location>
</feature>
<keyword evidence="6 8" id="KW-1133">Transmembrane helix</keyword>
<protein>
    <submittedName>
        <fullName evidence="10">Arsenic transporter</fullName>
    </submittedName>
</protein>
<evidence type="ECO:0000256" key="5">
    <source>
        <dbReference type="ARBA" id="ARBA00022692"/>
    </source>
</evidence>
<dbReference type="GO" id="GO:0005886">
    <property type="term" value="C:plasma membrane"/>
    <property type="evidence" value="ECO:0007669"/>
    <property type="project" value="UniProtKB-SubCell"/>
</dbReference>
<keyword evidence="5 8" id="KW-0812">Transmembrane</keyword>
<comment type="similarity">
    <text evidence="2">Belongs to the CitM (TC 2.A.11) transporter family.</text>
</comment>
<evidence type="ECO:0000313" key="10">
    <source>
        <dbReference type="EMBL" id="ATL89936.1"/>
    </source>
</evidence>
<dbReference type="AlphaFoldDB" id="A0A291T9Y7"/>
<evidence type="ECO:0000259" key="9">
    <source>
        <dbReference type="Pfam" id="PF03600"/>
    </source>
</evidence>
<evidence type="ECO:0000313" key="11">
    <source>
        <dbReference type="Proteomes" id="UP000223709"/>
    </source>
</evidence>
<name>A0A291T9Y7_9FIRM</name>
<evidence type="ECO:0000256" key="2">
    <source>
        <dbReference type="ARBA" id="ARBA00009843"/>
    </source>
</evidence>
<dbReference type="GO" id="GO:0015105">
    <property type="term" value="F:arsenite transmembrane transporter activity"/>
    <property type="evidence" value="ECO:0007669"/>
    <property type="project" value="InterPro"/>
</dbReference>
<evidence type="ECO:0000256" key="3">
    <source>
        <dbReference type="ARBA" id="ARBA00022448"/>
    </source>
</evidence>
<dbReference type="Proteomes" id="UP000223709">
    <property type="component" value="Chromosome"/>
</dbReference>
<feature type="transmembrane region" description="Helical" evidence="8">
    <location>
        <begin position="414"/>
        <end position="437"/>
    </location>
</feature>
<proteinExistence type="inferred from homology"/>
<feature type="domain" description="Citrate transporter-like" evidence="9">
    <location>
        <begin position="21"/>
        <end position="379"/>
    </location>
</feature>
<keyword evidence="4" id="KW-1003">Cell membrane</keyword>
<evidence type="ECO:0000256" key="6">
    <source>
        <dbReference type="ARBA" id="ARBA00022989"/>
    </source>
</evidence>
<feature type="transmembrane region" description="Helical" evidence="8">
    <location>
        <begin position="53"/>
        <end position="72"/>
    </location>
</feature>
<sequence>MFPALIIFLLTYLLMLALPQYRPFAALGGAALFLALGAAGLWDFTLMDAARAVDFNVLLMMAGTMGTVSLFIESRMPARLAELLIVRVPNVKWAVCMLALFAGVISAFVDNVATVLMVAPVGLAIARKLKISPVPVLISIAVSSNLQGAATLVGDTTSILLGGFAGMNFFHFFWMEGRPGIFFGVELGALASLGVLLFTFRHETQPISATVETEVTDTVPSALMLLTVGLLIAASFLPQPAGGLPLALYGLRSGLICAGVCLFGILRACLLRRSFAPFRLAARELDCDTLLLLFGLFILIEGIRKAGVIDAAAQLFYTLSGDDPFRLYTLLVFVSVGISAFIDNIPYVATMLPVVQGIAGLMNGGAGFPPELFYFGLLTGATLGGNLTPIGASANIAAIGILRKHGEQVRTRDFLRIGIPFTLAAVLTGYVYLWLVWGA</sequence>
<dbReference type="EMBL" id="CP023819">
    <property type="protein sequence ID" value="ATL89936.1"/>
    <property type="molecule type" value="Genomic_DNA"/>
</dbReference>
<dbReference type="PRINTS" id="PR00758">
    <property type="entry name" value="ARSENICPUMP"/>
</dbReference>
<evidence type="ECO:0000256" key="8">
    <source>
        <dbReference type="SAM" id="Phobius"/>
    </source>
</evidence>